<feature type="transmembrane region" description="Helical" evidence="1">
    <location>
        <begin position="133"/>
        <end position="153"/>
    </location>
</feature>
<evidence type="ECO:0000256" key="1">
    <source>
        <dbReference type="SAM" id="Phobius"/>
    </source>
</evidence>
<sequence>MMIVRHLKEKIVILVLFLCIYQFGLTYFEITIWSFFINNFDDIFSILCLGYLFFEFLFRNRTISKLDFKIIVCWVFIIIIGVLGNCVFRYQTMSFVLQDLYTCSRFLIVFFASKQYFESRIITIDKEYLKQKISNILKFMTVLFFMLFLFDRITNFFPTVDYRFDMPSVQLMFPHPTYLATTMSVQIALIIWLKDRIKFYGVYILLLSIIGLFSFRTKSVIFIFIVWLVLILFITKIIKSSKPLFVLSFMSALYLGYNQIVYYFFSDRGINSPREWMLKDSFNIANSSFPLGAGFGTFGSRAAYDGLSNLYIKLNYISYFAYSFVDSARAGAMTDSFWASLIGQFGWLGLLLFCIILVYIFKEILVFKKSISVYYSLVLFFLLIFINSVGENSYFHPQAIQIFLCMGMIIGLKKGKIKK</sequence>
<evidence type="ECO:0000313" key="3">
    <source>
        <dbReference type="Proteomes" id="UP001260773"/>
    </source>
</evidence>
<feature type="transmembrane region" description="Helical" evidence="1">
    <location>
        <begin position="43"/>
        <end position="58"/>
    </location>
</feature>
<comment type="caution">
    <text evidence="2">The sequence shown here is derived from an EMBL/GenBank/DDBJ whole genome shotgun (WGS) entry which is preliminary data.</text>
</comment>
<feature type="transmembrane region" description="Helical" evidence="1">
    <location>
        <begin position="373"/>
        <end position="389"/>
    </location>
</feature>
<feature type="transmembrane region" description="Helical" evidence="1">
    <location>
        <begin position="96"/>
        <end position="112"/>
    </location>
</feature>
<name>A0AAW8RRX4_ENTAV</name>
<feature type="transmembrane region" description="Helical" evidence="1">
    <location>
        <begin position="70"/>
        <end position="90"/>
    </location>
</feature>
<proteinExistence type="predicted"/>
<feature type="transmembrane region" description="Helical" evidence="1">
    <location>
        <begin position="173"/>
        <end position="192"/>
    </location>
</feature>
<organism evidence="2 3">
    <name type="scientific">Enterococcus avium</name>
    <name type="common">Streptococcus avium</name>
    <dbReference type="NCBI Taxonomy" id="33945"/>
    <lineage>
        <taxon>Bacteria</taxon>
        <taxon>Bacillati</taxon>
        <taxon>Bacillota</taxon>
        <taxon>Bacilli</taxon>
        <taxon>Lactobacillales</taxon>
        <taxon>Enterococcaceae</taxon>
        <taxon>Enterococcus</taxon>
    </lineage>
</organism>
<feature type="transmembrane region" description="Helical" evidence="1">
    <location>
        <begin position="221"/>
        <end position="238"/>
    </location>
</feature>
<accession>A0AAW8RRX4</accession>
<dbReference type="EMBL" id="JARPWH010000014">
    <property type="protein sequence ID" value="MDT2401898.1"/>
    <property type="molecule type" value="Genomic_DNA"/>
</dbReference>
<feature type="transmembrane region" description="Helical" evidence="1">
    <location>
        <begin position="337"/>
        <end position="361"/>
    </location>
</feature>
<feature type="transmembrane region" description="Helical" evidence="1">
    <location>
        <begin position="395"/>
        <end position="412"/>
    </location>
</feature>
<evidence type="ECO:0000313" key="2">
    <source>
        <dbReference type="EMBL" id="MDT2401898.1"/>
    </source>
</evidence>
<dbReference type="Proteomes" id="UP001260773">
    <property type="component" value="Unassembled WGS sequence"/>
</dbReference>
<feature type="transmembrane region" description="Helical" evidence="1">
    <location>
        <begin position="199"/>
        <end position="215"/>
    </location>
</feature>
<dbReference type="RefSeq" id="WP_311864962.1">
    <property type="nucleotide sequence ID" value="NZ_JARPWH010000014.1"/>
</dbReference>
<keyword evidence="1" id="KW-0812">Transmembrane</keyword>
<feature type="transmembrane region" description="Helical" evidence="1">
    <location>
        <begin position="12"/>
        <end position="37"/>
    </location>
</feature>
<dbReference type="AlphaFoldDB" id="A0AAW8RRX4"/>
<gene>
    <name evidence="2" type="ORF">P7D43_05905</name>
</gene>
<feature type="transmembrane region" description="Helical" evidence="1">
    <location>
        <begin position="245"/>
        <end position="265"/>
    </location>
</feature>
<protein>
    <recommendedName>
        <fullName evidence="4">O-antigen ligase domain-containing protein</fullName>
    </recommendedName>
</protein>
<evidence type="ECO:0008006" key="4">
    <source>
        <dbReference type="Google" id="ProtNLM"/>
    </source>
</evidence>
<keyword evidence="1" id="KW-0472">Membrane</keyword>
<reference evidence="2" key="1">
    <citation type="submission" date="2023-03" db="EMBL/GenBank/DDBJ databases">
        <authorList>
            <person name="Shen W."/>
            <person name="Cai J."/>
        </authorList>
    </citation>
    <scope>NUCLEOTIDE SEQUENCE</scope>
    <source>
        <strain evidence="2">P33-2</strain>
    </source>
</reference>
<keyword evidence="1" id="KW-1133">Transmembrane helix</keyword>